<dbReference type="InterPro" id="IPR050568">
    <property type="entry name" value="Transcr_DNA_Rep_Reg"/>
</dbReference>
<keyword evidence="8" id="KW-1185">Reference proteome</keyword>
<evidence type="ECO:0000313" key="7">
    <source>
        <dbReference type="EnsemblMetazoa" id="KAF7488213.1"/>
    </source>
</evidence>
<evidence type="ECO:0000313" key="6">
    <source>
        <dbReference type="EMBL" id="KPM04218.1"/>
    </source>
</evidence>
<gene>
    <name evidence="5" type="primary">SSS_403g</name>
    <name evidence="6" type="ORF">QR98_0026610</name>
    <name evidence="5" type="ORF">SSS_403</name>
</gene>
<dbReference type="EMBL" id="WVUK01000066">
    <property type="protein sequence ID" value="KAF7488213.1"/>
    <property type="molecule type" value="Genomic_DNA"/>
</dbReference>
<feature type="region of interest" description="Disordered" evidence="3">
    <location>
        <begin position="186"/>
        <end position="247"/>
    </location>
</feature>
<dbReference type="InterPro" id="IPR009072">
    <property type="entry name" value="Histone-fold"/>
</dbReference>
<evidence type="ECO:0000313" key="9">
    <source>
        <dbReference type="Proteomes" id="UP000616769"/>
    </source>
</evidence>
<feature type="compositionally biased region" description="Polar residues" evidence="3">
    <location>
        <begin position="238"/>
        <end position="247"/>
    </location>
</feature>
<evidence type="ECO:0000256" key="1">
    <source>
        <dbReference type="ARBA" id="ARBA00004123"/>
    </source>
</evidence>
<dbReference type="VEuPathDB" id="VectorBase:SSCA004629"/>
<evidence type="ECO:0000313" key="5">
    <source>
        <dbReference type="EMBL" id="KAF7488213.1"/>
    </source>
</evidence>
<dbReference type="GO" id="GO:0001046">
    <property type="term" value="F:core promoter sequence-specific DNA binding"/>
    <property type="evidence" value="ECO:0007669"/>
    <property type="project" value="TreeGrafter"/>
</dbReference>
<reference evidence="6 9" key="1">
    <citation type="journal article" date="2015" name="Parasit. Vectors">
        <title>Draft genome of the scabies mite.</title>
        <authorList>
            <person name="Rider S.D.Jr."/>
            <person name="Morgan M.S."/>
            <person name="Arlian L.G."/>
        </authorList>
    </citation>
    <scope>NUCLEOTIDE SEQUENCE [LARGE SCALE GENOMIC DNA]</scope>
    <source>
        <strain evidence="6">Arlian Lab</strain>
    </source>
</reference>
<dbReference type="Gene3D" id="1.10.20.10">
    <property type="entry name" value="Histone, subunit A"/>
    <property type="match status" value="1"/>
</dbReference>
<reference evidence="7" key="4">
    <citation type="submission" date="2022-06" db="UniProtKB">
        <authorList>
            <consortium name="EnsemblMetazoa"/>
        </authorList>
    </citation>
    <scope>IDENTIFICATION</scope>
</reference>
<reference evidence="5" key="3">
    <citation type="submission" date="2020-01" db="EMBL/GenBank/DDBJ databases">
        <authorList>
            <person name="Korhonen P.K.K."/>
            <person name="Guangxu M.G."/>
            <person name="Wang T.W."/>
            <person name="Stroehlein A.J.S."/>
            <person name="Young N.D."/>
            <person name="Ang C.-S.A."/>
            <person name="Fernando D.W.F."/>
            <person name="Lu H.L."/>
            <person name="Taylor S.T."/>
            <person name="Ehtesham M.E.M."/>
            <person name="Najaraj S.H.N."/>
            <person name="Harsha G.H.G."/>
            <person name="Madugundu A.M."/>
            <person name="Renuse S.R."/>
            <person name="Holt D.H."/>
            <person name="Pandey A.P."/>
            <person name="Papenfuss A.P."/>
            <person name="Gasser R.B.G."/>
            <person name="Fischer K.F."/>
        </authorList>
    </citation>
    <scope>NUCLEOTIDE SEQUENCE</scope>
    <source>
        <strain evidence="5">SSS_KF_BRIS2020</strain>
    </source>
</reference>
<dbReference type="InterPro" id="IPR003958">
    <property type="entry name" value="CBFA_NFYB_domain"/>
</dbReference>
<feature type="compositionally biased region" description="Acidic residues" evidence="3">
    <location>
        <begin position="206"/>
        <end position="235"/>
    </location>
</feature>
<organism evidence="6 9">
    <name type="scientific">Sarcoptes scabiei</name>
    <name type="common">Itch mite</name>
    <name type="synonym">Acarus scabiei</name>
    <dbReference type="NCBI Taxonomy" id="52283"/>
    <lineage>
        <taxon>Eukaryota</taxon>
        <taxon>Metazoa</taxon>
        <taxon>Ecdysozoa</taxon>
        <taxon>Arthropoda</taxon>
        <taxon>Chelicerata</taxon>
        <taxon>Arachnida</taxon>
        <taxon>Acari</taxon>
        <taxon>Acariformes</taxon>
        <taxon>Sarcoptiformes</taxon>
        <taxon>Astigmata</taxon>
        <taxon>Psoroptidia</taxon>
        <taxon>Sarcoptoidea</taxon>
        <taxon>Sarcoptidae</taxon>
        <taxon>Sarcoptinae</taxon>
        <taxon>Sarcoptes</taxon>
    </lineage>
</organism>
<evidence type="ECO:0000313" key="8">
    <source>
        <dbReference type="Proteomes" id="UP000070412"/>
    </source>
</evidence>
<dbReference type="Pfam" id="PF00808">
    <property type="entry name" value="CBFD_NFYB_HMF"/>
    <property type="match status" value="1"/>
</dbReference>
<dbReference type="GO" id="GO:0046982">
    <property type="term" value="F:protein heterodimerization activity"/>
    <property type="evidence" value="ECO:0007669"/>
    <property type="project" value="InterPro"/>
</dbReference>
<dbReference type="PANTHER" id="PTHR10252">
    <property type="entry name" value="HISTONE-LIKE TRANSCRIPTION FACTOR CCAAT-RELATED"/>
    <property type="match status" value="1"/>
</dbReference>
<dbReference type="PANTHER" id="PTHR10252:SF5">
    <property type="entry name" value="DR1-ASSOCIATED COREPRESSOR"/>
    <property type="match status" value="1"/>
</dbReference>
<dbReference type="EMBL" id="JXLN01007793">
    <property type="protein sequence ID" value="KPM04218.1"/>
    <property type="molecule type" value="Genomic_DNA"/>
</dbReference>
<dbReference type="Proteomes" id="UP000616769">
    <property type="component" value="Unassembled WGS sequence"/>
</dbReference>
<proteinExistence type="predicted"/>
<sequence>MPSKKKRFNARFPPARIKKIMQKDDEVGKVAQVVPYLISKALESFAEQLLISSAEVTHSRNARTLTPNHIKSVITNKKEFQFLSLLAQSIPDVSNAVEEDNSRITSISSGATICSNSVSTHHNGENISLIPSSSMSTIQNRKYNQNASDSDTCDYSAPRLRGRPKKRLIDDSSNLLDETSTLIHPNKKKCKNGETRMRKSNRNFESDADDCDDGVDESDGDDTSDIDENESDEIVENNIDTTSYENDQNMYRSEITSWTNLKQSTLHLDSKEDDDYDDDY</sequence>
<dbReference type="GO" id="GO:0016251">
    <property type="term" value="F:RNA polymerase II general transcription initiation factor activity"/>
    <property type="evidence" value="ECO:0007669"/>
    <property type="project" value="TreeGrafter"/>
</dbReference>
<protein>
    <submittedName>
        <fullName evidence="5">Dr1-associated corepressor</fullName>
    </submittedName>
</protein>
<keyword evidence="2" id="KW-0539">Nucleus</keyword>
<dbReference type="AlphaFoldDB" id="A0A131ZZC7"/>
<dbReference type="CDD" id="cd22906">
    <property type="entry name" value="HFD_DRAP1"/>
    <property type="match status" value="1"/>
</dbReference>
<accession>A0A131ZZC7</accession>
<comment type="subcellular location">
    <subcellularLocation>
        <location evidence="1">Nucleus</location>
    </subcellularLocation>
</comment>
<dbReference type="EnsemblMetazoa" id="SSS_403s_mrna">
    <property type="protein sequence ID" value="KAF7488213.1"/>
    <property type="gene ID" value="SSS_403"/>
</dbReference>
<feature type="region of interest" description="Disordered" evidence="3">
    <location>
        <begin position="143"/>
        <end position="173"/>
    </location>
</feature>
<dbReference type="GO" id="GO:0017054">
    <property type="term" value="C:negative cofactor 2 complex"/>
    <property type="evidence" value="ECO:0007669"/>
    <property type="project" value="TreeGrafter"/>
</dbReference>
<dbReference type="SUPFAM" id="SSF47113">
    <property type="entry name" value="Histone-fold"/>
    <property type="match status" value="1"/>
</dbReference>
<evidence type="ECO:0000259" key="4">
    <source>
        <dbReference type="Pfam" id="PF00808"/>
    </source>
</evidence>
<evidence type="ECO:0000256" key="3">
    <source>
        <dbReference type="SAM" id="MobiDB-lite"/>
    </source>
</evidence>
<feature type="domain" description="Transcription factor CBF/NF-Y/archaeal histone" evidence="4">
    <location>
        <begin position="10"/>
        <end position="73"/>
    </location>
</feature>
<reference evidence="8" key="2">
    <citation type="journal article" date="2020" name="PLoS Negl. Trop. Dis.">
        <title>High-quality nuclear genome for Sarcoptes scabiei-A critical resource for a neglected parasite.</title>
        <authorList>
            <person name="Korhonen P.K."/>
            <person name="Gasser R.B."/>
            <person name="Ma G."/>
            <person name="Wang T."/>
            <person name="Stroehlein A.J."/>
            <person name="Young N.D."/>
            <person name="Ang C.S."/>
            <person name="Fernando D.D."/>
            <person name="Lu H.C."/>
            <person name="Taylor S."/>
            <person name="Reynolds S.L."/>
            <person name="Mofiz E."/>
            <person name="Najaraj S.H."/>
            <person name="Gowda H."/>
            <person name="Madugundu A."/>
            <person name="Renuse S."/>
            <person name="Holt D."/>
            <person name="Pandey A."/>
            <person name="Papenfuss A.T."/>
            <person name="Fischer K."/>
        </authorList>
    </citation>
    <scope>NUCLEOTIDE SEQUENCE [LARGE SCALE GENOMIC DNA]</scope>
</reference>
<feature type="compositionally biased region" description="Basic and acidic residues" evidence="3">
    <location>
        <begin position="191"/>
        <end position="205"/>
    </location>
</feature>
<name>A0A131ZZC7_SARSC</name>
<dbReference type="OrthoDB" id="653904at2759"/>
<evidence type="ECO:0000256" key="2">
    <source>
        <dbReference type="ARBA" id="ARBA00023242"/>
    </source>
</evidence>
<dbReference type="Proteomes" id="UP000070412">
    <property type="component" value="Unassembled WGS sequence"/>
</dbReference>